<dbReference type="AlphaFoldDB" id="A0A368RH48"/>
<keyword evidence="1" id="KW-0812">Transmembrane</keyword>
<feature type="transmembrane region" description="Helical" evidence="1">
    <location>
        <begin position="279"/>
        <end position="296"/>
    </location>
</feature>
<name>A0A368RH48_SETIT</name>
<feature type="transmembrane region" description="Helical" evidence="1">
    <location>
        <begin position="392"/>
        <end position="417"/>
    </location>
</feature>
<sequence length="427" mass="47133">MTLSPSPPPYGAADTRTWSDYAILDMQLAQYFKKSASGIILPMLFGFLPLTLCNSTKAAIAFSVFAVFSVVFTIVPLLFAGKMQLQHGDTPNDDDAEVDSSDRRRVKLLCFAAYASNVSLMGTAVCLATVINKWYWALAIPLLLVVVLLFGIFFDCGLRNDFVWGAMQYDEHRHDLKFFFDLSSEVTQTAFAGLSGSLLGNLKKARCLQNSSGTAEGFTLYALLVGLFLMLVCTIPPALDLRSMRDKAVAVFLKWTAYLALALLTLAGLFAAATVVRTFVVFAVVLIGAMGAFWFYKVYRSKPPSETVAVHPRCRPDAEARHAAGERSLMWLGIHTLMFGTLMASYSVFLTGQHFSDLYKAGVFFVFAVLLTNFCRMVLVREVQDKENEASVVLITGFAIIFLVLLAVLLLILLAMLQPNELRSTFI</sequence>
<feature type="transmembrane region" description="Helical" evidence="1">
    <location>
        <begin position="58"/>
        <end position="79"/>
    </location>
</feature>
<reference evidence="2" key="1">
    <citation type="journal article" date="2012" name="Nat. Biotechnol.">
        <title>Reference genome sequence of the model plant Setaria.</title>
        <authorList>
            <person name="Bennetzen J.L."/>
            <person name="Schmutz J."/>
            <person name="Wang H."/>
            <person name="Percifield R."/>
            <person name="Hawkins J."/>
            <person name="Pontaroli A.C."/>
            <person name="Estep M."/>
            <person name="Feng L."/>
            <person name="Vaughn J.N."/>
            <person name="Grimwood J."/>
            <person name="Jenkins J."/>
            <person name="Barry K."/>
            <person name="Lindquist E."/>
            <person name="Hellsten U."/>
            <person name="Deshpande S."/>
            <person name="Wang X."/>
            <person name="Wu X."/>
            <person name="Mitros T."/>
            <person name="Triplett J."/>
            <person name="Yang X."/>
            <person name="Ye C.Y."/>
            <person name="Mauro-Herrera M."/>
            <person name="Wang L."/>
            <person name="Li P."/>
            <person name="Sharma M."/>
            <person name="Sharma R."/>
            <person name="Ronald P.C."/>
            <person name="Panaud O."/>
            <person name="Kellogg E.A."/>
            <person name="Brutnell T.P."/>
            <person name="Doust A.N."/>
            <person name="Tuskan G.A."/>
            <person name="Rokhsar D."/>
            <person name="Devos K.M."/>
        </authorList>
    </citation>
    <scope>NUCLEOTIDE SEQUENCE [LARGE SCALE GENOMIC DNA]</scope>
    <source>
        <strain evidence="2">Yugu1</strain>
    </source>
</reference>
<feature type="transmembrane region" description="Helical" evidence="1">
    <location>
        <begin position="108"/>
        <end position="130"/>
    </location>
</feature>
<dbReference type="OrthoDB" id="643317at2759"/>
<accession>A0A368RH48</accession>
<feature type="transmembrane region" description="Helical" evidence="1">
    <location>
        <begin position="361"/>
        <end position="380"/>
    </location>
</feature>
<reference evidence="2" key="2">
    <citation type="submission" date="2015-07" db="EMBL/GenBank/DDBJ databases">
        <authorList>
            <person name="Noorani M."/>
        </authorList>
    </citation>
    <scope>NUCLEOTIDE SEQUENCE</scope>
    <source>
        <strain evidence="2">Yugu1</strain>
    </source>
</reference>
<proteinExistence type="predicted"/>
<evidence type="ECO:0000313" key="2">
    <source>
        <dbReference type="EMBL" id="RCV29536.1"/>
    </source>
</evidence>
<keyword evidence="1" id="KW-0472">Membrane</keyword>
<dbReference type="STRING" id="4555.A0A368RH48"/>
<evidence type="ECO:0000256" key="1">
    <source>
        <dbReference type="SAM" id="Phobius"/>
    </source>
</evidence>
<feature type="transmembrane region" description="Helical" evidence="1">
    <location>
        <begin position="329"/>
        <end position="349"/>
    </location>
</feature>
<keyword evidence="1" id="KW-1133">Transmembrane helix</keyword>
<feature type="transmembrane region" description="Helical" evidence="1">
    <location>
        <begin position="218"/>
        <end position="239"/>
    </location>
</feature>
<gene>
    <name evidence="2" type="ORF">SETIT_6G021400v2</name>
</gene>
<dbReference type="EMBL" id="CM003533">
    <property type="protein sequence ID" value="RCV29536.1"/>
    <property type="molecule type" value="Genomic_DNA"/>
</dbReference>
<protein>
    <submittedName>
        <fullName evidence="2">Uncharacterized protein</fullName>
    </submittedName>
</protein>
<organism evidence="2">
    <name type="scientific">Setaria italica</name>
    <name type="common">Foxtail millet</name>
    <name type="synonym">Panicum italicum</name>
    <dbReference type="NCBI Taxonomy" id="4555"/>
    <lineage>
        <taxon>Eukaryota</taxon>
        <taxon>Viridiplantae</taxon>
        <taxon>Streptophyta</taxon>
        <taxon>Embryophyta</taxon>
        <taxon>Tracheophyta</taxon>
        <taxon>Spermatophyta</taxon>
        <taxon>Magnoliopsida</taxon>
        <taxon>Liliopsida</taxon>
        <taxon>Poales</taxon>
        <taxon>Poaceae</taxon>
        <taxon>PACMAD clade</taxon>
        <taxon>Panicoideae</taxon>
        <taxon>Panicodae</taxon>
        <taxon>Paniceae</taxon>
        <taxon>Cenchrinae</taxon>
        <taxon>Setaria</taxon>
    </lineage>
</organism>
<feature type="transmembrane region" description="Helical" evidence="1">
    <location>
        <begin position="136"/>
        <end position="158"/>
    </location>
</feature>
<feature type="transmembrane region" description="Helical" evidence="1">
    <location>
        <begin position="251"/>
        <end position="273"/>
    </location>
</feature>